<evidence type="ECO:0000256" key="6">
    <source>
        <dbReference type="ARBA" id="ARBA00023014"/>
    </source>
</evidence>
<protein>
    <recommendedName>
        <fullName evidence="9">2-(3-amino-3-carboxypropyl)histidine synthase</fullName>
    </recommendedName>
</protein>
<keyword evidence="4" id="KW-0479">Metal-binding</keyword>
<evidence type="ECO:0000313" key="8">
    <source>
        <dbReference type="Proteomes" id="UP001168821"/>
    </source>
</evidence>
<evidence type="ECO:0000256" key="4">
    <source>
        <dbReference type="ARBA" id="ARBA00022723"/>
    </source>
</evidence>
<dbReference type="Gene3D" id="3.40.50.11840">
    <property type="entry name" value="Diphthamide synthesis DPH1/DPH2 domain 1"/>
    <property type="match status" value="1"/>
</dbReference>
<comment type="caution">
    <text evidence="7">The sequence shown here is derived from an EMBL/GenBank/DDBJ whole genome shotgun (WGS) entry which is preliminary data.</text>
</comment>
<organism evidence="7 8">
    <name type="scientific">Zophobas morio</name>
    <dbReference type="NCBI Taxonomy" id="2755281"/>
    <lineage>
        <taxon>Eukaryota</taxon>
        <taxon>Metazoa</taxon>
        <taxon>Ecdysozoa</taxon>
        <taxon>Arthropoda</taxon>
        <taxon>Hexapoda</taxon>
        <taxon>Insecta</taxon>
        <taxon>Pterygota</taxon>
        <taxon>Neoptera</taxon>
        <taxon>Endopterygota</taxon>
        <taxon>Coleoptera</taxon>
        <taxon>Polyphaga</taxon>
        <taxon>Cucujiformia</taxon>
        <taxon>Tenebrionidae</taxon>
        <taxon>Zophobas</taxon>
    </lineage>
</organism>
<dbReference type="AlphaFoldDB" id="A0AA38MRA8"/>
<name>A0AA38MRA8_9CUCU</name>
<keyword evidence="8" id="KW-1185">Reference proteome</keyword>
<dbReference type="InterPro" id="IPR042265">
    <property type="entry name" value="DPH1/DPH2_3"/>
</dbReference>
<comment type="pathway">
    <text evidence="2">Protein modification; peptidyl-diphthamide biosynthesis.</text>
</comment>
<keyword evidence="5" id="KW-0408">Iron</keyword>
<evidence type="ECO:0000256" key="1">
    <source>
        <dbReference type="ARBA" id="ARBA00001966"/>
    </source>
</evidence>
<evidence type="ECO:0008006" key="9">
    <source>
        <dbReference type="Google" id="ProtNLM"/>
    </source>
</evidence>
<dbReference type="GO" id="GO:0051536">
    <property type="term" value="F:iron-sulfur cluster binding"/>
    <property type="evidence" value="ECO:0007669"/>
    <property type="project" value="UniProtKB-KW"/>
</dbReference>
<dbReference type="NCBIfam" id="TIGR00322">
    <property type="entry name" value="diphth2_R"/>
    <property type="match status" value="2"/>
</dbReference>
<sequence length="411" mass="46272">MSQFFTNEAVSLEKGVDSVINKPTESELIDETYELKTCLEWIKSNEFEKVCLQFPDHLLQDSSEVALRLQKALGRNVYILADTAYESCCVDYVAANHVNADAIIHFGPVCFSKTSATIPYLNIYEKKWPDLDELHQTLTETHKNWDPNLVILLDTDFIHLQAKIAAKFDPIGVQTIDSGHLSLKDTTVVFIGGRNHHRKLPNLKFSHQPKNLYYFSQEQPPRLTNYETDEKILRRKAIERLKKLIALHNKKYYLVSVGKPTVAKLANFPEIDVYVVVTCALNEIYDSRDFYKPIVTIYDVEMALNPSDNGLGFTYDYNDVIARPIADVVVSDSSDVSLVTGKIRGGSNVSDHGEVMAKEAGTVVLSESHGAGFLAARSWKGLERDLGRGEVKLAEEGRRGIAQQYEEESAH</sequence>
<dbReference type="SFLD" id="SFLDS00032">
    <property type="entry name" value="Radical_SAM_3-amino-3-carboxyp"/>
    <property type="match status" value="1"/>
</dbReference>
<dbReference type="InterPro" id="IPR042263">
    <property type="entry name" value="DPH1/DPH2_1"/>
</dbReference>
<keyword evidence="6" id="KW-0411">Iron-sulfur</keyword>
<dbReference type="Proteomes" id="UP001168821">
    <property type="component" value="Unassembled WGS sequence"/>
</dbReference>
<comment type="similarity">
    <text evidence="3">Belongs to the DPH1/DPH2 family. DPH2 subfamily.</text>
</comment>
<dbReference type="PANTHER" id="PTHR10762">
    <property type="entry name" value="DIPHTHAMIDE BIOSYNTHESIS PROTEIN"/>
    <property type="match status" value="1"/>
</dbReference>
<dbReference type="GO" id="GO:0046872">
    <property type="term" value="F:metal ion binding"/>
    <property type="evidence" value="ECO:0007669"/>
    <property type="project" value="UniProtKB-KW"/>
</dbReference>
<gene>
    <name evidence="7" type="ORF">Zmor_000182</name>
</gene>
<dbReference type="Gene3D" id="3.40.50.11860">
    <property type="entry name" value="Diphthamide synthesis DPH1/DPH2 domain 3"/>
    <property type="match status" value="1"/>
</dbReference>
<evidence type="ECO:0000256" key="2">
    <source>
        <dbReference type="ARBA" id="ARBA00005156"/>
    </source>
</evidence>
<dbReference type="PANTHER" id="PTHR10762:SF2">
    <property type="entry name" value="2-(3-AMINO-3-CARBOXYPROPYL)HISTIDINE SYNTHASE SUBUNIT 2"/>
    <property type="match status" value="1"/>
</dbReference>
<proteinExistence type="inferred from homology"/>
<dbReference type="FunFam" id="3.40.50.11860:FF:000001">
    <property type="entry name" value="2-(3-amino-3-carboxypropyl)histidine synthase subunit 2"/>
    <property type="match status" value="1"/>
</dbReference>
<evidence type="ECO:0000256" key="5">
    <source>
        <dbReference type="ARBA" id="ARBA00023004"/>
    </source>
</evidence>
<evidence type="ECO:0000256" key="3">
    <source>
        <dbReference type="ARBA" id="ARBA00006179"/>
    </source>
</evidence>
<dbReference type="EMBL" id="JALNTZ010000001">
    <property type="protein sequence ID" value="KAJ3664629.1"/>
    <property type="molecule type" value="Genomic_DNA"/>
</dbReference>
<reference evidence="7" key="1">
    <citation type="journal article" date="2023" name="G3 (Bethesda)">
        <title>Whole genome assemblies of Zophobas morio and Tenebrio molitor.</title>
        <authorList>
            <person name="Kaur S."/>
            <person name="Stinson S.A."/>
            <person name="diCenzo G.C."/>
        </authorList>
    </citation>
    <scope>NUCLEOTIDE SEQUENCE</scope>
    <source>
        <strain evidence="7">QUZm001</strain>
    </source>
</reference>
<dbReference type="GO" id="GO:0017183">
    <property type="term" value="P:protein histidyl modification to diphthamide"/>
    <property type="evidence" value="ECO:0007669"/>
    <property type="project" value="InterPro"/>
</dbReference>
<comment type="cofactor">
    <cofactor evidence="1">
        <name>[4Fe-4S] cluster</name>
        <dbReference type="ChEBI" id="CHEBI:49883"/>
    </cofactor>
</comment>
<dbReference type="GO" id="GO:0090560">
    <property type="term" value="F:2-(3-amino-3-carboxypropyl)histidine synthase activity"/>
    <property type="evidence" value="ECO:0007669"/>
    <property type="project" value="InterPro"/>
</dbReference>
<accession>A0AA38MRA8</accession>
<dbReference type="Pfam" id="PF01866">
    <property type="entry name" value="Diphthamide_syn"/>
    <property type="match status" value="2"/>
</dbReference>
<dbReference type="InterPro" id="IPR016435">
    <property type="entry name" value="DPH1/DPH2"/>
</dbReference>
<evidence type="ECO:0000313" key="7">
    <source>
        <dbReference type="EMBL" id="KAJ3664629.1"/>
    </source>
</evidence>